<feature type="domain" description="EGF-like" evidence="18">
    <location>
        <begin position="1328"/>
        <end position="1367"/>
    </location>
</feature>
<evidence type="ECO:0000256" key="17">
    <source>
        <dbReference type="SAM" id="SignalP"/>
    </source>
</evidence>
<keyword evidence="7" id="KW-0677">Repeat</keyword>
<comment type="subcellular location">
    <subcellularLocation>
        <location evidence="1">Cell membrane</location>
        <topology evidence="1">Single-pass type I membrane protein</topology>
    </subcellularLocation>
</comment>
<keyword evidence="8 16" id="KW-1133">Transmembrane helix</keyword>
<dbReference type="InterPro" id="IPR002172">
    <property type="entry name" value="LDrepeatLR_classA_rpt"/>
</dbReference>
<dbReference type="FunFam" id="2.10.25.10:FF:000009">
    <property type="entry name" value="Low-density lipoprotein receptor isoform 1"/>
    <property type="match status" value="2"/>
</dbReference>
<dbReference type="InterPro" id="IPR023415">
    <property type="entry name" value="LDLR_class-A_CS"/>
</dbReference>
<dbReference type="GO" id="GO:0043235">
    <property type="term" value="C:receptor complex"/>
    <property type="evidence" value="ECO:0007669"/>
    <property type="project" value="TreeGrafter"/>
</dbReference>
<comment type="caution">
    <text evidence="13">Lacks conserved residue(s) required for the propagation of feature annotation.</text>
</comment>
<dbReference type="SUPFAM" id="SSF57424">
    <property type="entry name" value="LDL receptor-like module"/>
    <property type="match status" value="13"/>
</dbReference>
<keyword evidence="5 16" id="KW-0812">Transmembrane</keyword>
<feature type="disulfide bond" evidence="14">
    <location>
        <begin position="1004"/>
        <end position="1019"/>
    </location>
</feature>
<dbReference type="Gene3D" id="2.120.10.30">
    <property type="entry name" value="TolB, C-terminal domain"/>
    <property type="match status" value="3"/>
</dbReference>
<feature type="signal peptide" evidence="17">
    <location>
        <begin position="1"/>
        <end position="27"/>
    </location>
</feature>
<feature type="disulfide bond" evidence="14">
    <location>
        <begin position="91"/>
        <end position="106"/>
    </location>
</feature>
<dbReference type="PRINTS" id="PR00261">
    <property type="entry name" value="LDLRECEPTOR"/>
</dbReference>
<feature type="disulfide bond" evidence="13">
    <location>
        <begin position="1332"/>
        <end position="1342"/>
    </location>
</feature>
<feature type="disulfide bond" evidence="14">
    <location>
        <begin position="1224"/>
        <end position="1239"/>
    </location>
</feature>
<dbReference type="InterPro" id="IPR000152">
    <property type="entry name" value="EGF-type_Asp/Asn_hydroxyl_site"/>
</dbReference>
<dbReference type="Pfam" id="PF00057">
    <property type="entry name" value="Ldl_recept_a"/>
    <property type="match status" value="12"/>
</dbReference>
<dbReference type="Gene3D" id="2.10.25.10">
    <property type="entry name" value="Laminin"/>
    <property type="match status" value="3"/>
</dbReference>
<dbReference type="PROSITE" id="PS50068">
    <property type="entry name" value="LDLRA_2"/>
    <property type="match status" value="13"/>
</dbReference>
<reference evidence="19" key="1">
    <citation type="journal article" date="2020" name="BMC">
        <title>Leishmania infection induces a limited differential gene expression in the sand fly midgut.</title>
        <authorList>
            <person name="Coutinho-Abreu I.V."/>
            <person name="Serafim T.D."/>
            <person name="Meneses C."/>
            <person name="Kamhawi S."/>
            <person name="Oliveira F."/>
            <person name="Valenzuela J.G."/>
        </authorList>
    </citation>
    <scope>NUCLEOTIDE SEQUENCE</scope>
    <source>
        <strain evidence="19">Jacobina</strain>
        <tissue evidence="19">Midgut</tissue>
    </source>
</reference>
<keyword evidence="11 19" id="KW-0675">Receptor</keyword>
<feature type="repeat" description="LDL-receptor class B" evidence="15">
    <location>
        <begin position="491"/>
        <end position="533"/>
    </location>
</feature>
<dbReference type="PROSITE" id="PS01209">
    <property type="entry name" value="LDLRA_1"/>
    <property type="match status" value="8"/>
</dbReference>
<feature type="repeat" description="LDL-receptor class B" evidence="15">
    <location>
        <begin position="359"/>
        <end position="403"/>
    </location>
</feature>
<proteinExistence type="predicted"/>
<keyword evidence="3 13" id="KW-0245">EGF-like domain</keyword>
<evidence type="ECO:0000256" key="2">
    <source>
        <dbReference type="ARBA" id="ARBA00022475"/>
    </source>
</evidence>
<dbReference type="GO" id="GO:0005509">
    <property type="term" value="F:calcium ion binding"/>
    <property type="evidence" value="ECO:0007669"/>
    <property type="project" value="InterPro"/>
</dbReference>
<dbReference type="Pfam" id="PF00058">
    <property type="entry name" value="Ldl_recept_b"/>
    <property type="match status" value="3"/>
</dbReference>
<dbReference type="GO" id="GO:0042562">
    <property type="term" value="F:hormone binding"/>
    <property type="evidence" value="ECO:0007669"/>
    <property type="project" value="TreeGrafter"/>
</dbReference>
<keyword evidence="9 16" id="KW-0472">Membrane</keyword>
<dbReference type="VEuPathDB" id="VectorBase:LLONM1_007905"/>
<evidence type="ECO:0000256" key="16">
    <source>
        <dbReference type="SAM" id="Phobius"/>
    </source>
</evidence>
<evidence type="ECO:0000256" key="1">
    <source>
        <dbReference type="ARBA" id="ARBA00004251"/>
    </source>
</evidence>
<dbReference type="InterPro" id="IPR000033">
    <property type="entry name" value="LDLR_classB_rpt"/>
</dbReference>
<dbReference type="SUPFAM" id="SSF57196">
    <property type="entry name" value="EGF/Laminin"/>
    <property type="match status" value="3"/>
</dbReference>
<evidence type="ECO:0000256" key="12">
    <source>
        <dbReference type="ARBA" id="ARBA00023180"/>
    </source>
</evidence>
<dbReference type="PANTHER" id="PTHR22722">
    <property type="entry name" value="LOW-DENSITY LIPOPROTEIN RECEPTOR-RELATED PROTEIN 2-RELATED"/>
    <property type="match status" value="1"/>
</dbReference>
<dbReference type="SMART" id="SM00192">
    <property type="entry name" value="LDLa"/>
    <property type="match status" value="13"/>
</dbReference>
<feature type="disulfide bond" evidence="14">
    <location>
        <begin position="39"/>
        <end position="57"/>
    </location>
</feature>
<dbReference type="InterPro" id="IPR001881">
    <property type="entry name" value="EGF-like_Ca-bd_dom"/>
</dbReference>
<dbReference type="PROSITE" id="PS51120">
    <property type="entry name" value="LDLRB"/>
    <property type="match status" value="3"/>
</dbReference>
<feature type="disulfide bond" evidence="14">
    <location>
        <begin position="1028"/>
        <end position="1040"/>
    </location>
</feature>
<feature type="disulfide bond" evidence="14">
    <location>
        <begin position="118"/>
        <end position="130"/>
    </location>
</feature>
<dbReference type="GO" id="GO:0006898">
    <property type="term" value="P:receptor-mediated endocytosis"/>
    <property type="evidence" value="ECO:0007669"/>
    <property type="project" value="TreeGrafter"/>
</dbReference>
<feature type="chain" id="PRO_5028967602" evidence="17">
    <location>
        <begin position="28"/>
        <end position="1812"/>
    </location>
</feature>
<dbReference type="Pfam" id="PF07645">
    <property type="entry name" value="EGF_CA"/>
    <property type="match status" value="2"/>
</dbReference>
<sequence>MKISAIQRALLASVVIFILWIPDAVLSDDPRCSTDQYECDNGECISSKKMCDGTPDCKDRSDEVDCERKKCILPNWFKCKDGNCISSAFRCDGFDDCRHGEDEDFCTDFKAHHVPANCTAEEWRCTDMMCIPKELVCNGQKDCFDDSDEEIGCKDIRDKCKGFLCRNGHCLESKRYECDGYNDCGDGSDEENCDGKCSIEYLKFRCKDTSACLPLEKVCDNRTDCKDGSDEGGHCNNNTICDHLSCPRRCKVFPDGPQCLCPSGYSFNREANTCDDVNECNNYGICSQGCINTRGGYKCTCADGFRLKNDNRTCVVMSGDPLMLYTTQRSIRGYMLKSQTQVVVAMNLSLVIGVSYDGRSVFWTDLSLKGESIMRARGDGSQREILLSTGLGSPEDISVDWLTGNIYFTDGQMMHISVCSNAGYYCTKLVQNNVEKPRGIALHPRIGVMYWTDWGSHPQIGVAAMNGAGARTFVDQDIHWPNGLTIDWPNGRIYWVDAKLSRIESIKLNGEDRRTILKDIVKHPYGIAVFEDKIFWSDWTTNSIQSCNKFTGKDHSLLLHSRHIYDIHIYHSAIQPSEKHACYGNSCSHLCLLGINKTYSCACPNGMILSSDKKTCRDSPEKRYLILGAGTYLVTMEHQEFGRHSLGIGDNINVVISELVHNSLTGDVIVASNIEKIIYSVNFQTKETKALIRSGIGNISSLAFDHLSNNLYWTDEERGTVEVYSFNTKHRAIIQHYMGTDKPIAVAVVPEIGTMFIALQDLGGHNHIDKQLLHGRGAHTHAIEEDMGVGGKISFSVDTEVESLFWTDESADRIEFTNFDTDIRHIFRRSLRNPVSLTTIGNNVFWTQAKSPKVYWAEKNNVEIVKKITLEKPMFGLFPERIPIARASAAVRTSDHICLKDNGGCSHICVSMGRSTSACVCPPGMVFKDFHNTTCIENVDCEFRCGSGECITSSRVCNGHIDCADESDEAKCKEKDFLKKGVQCSFDEFRCADGSQCVSQENRCDLNRDCSDGSDEVDCEHYEHKSKCHRLQHACPSGMCIDITSLCDGFDDCNDGSDEMNCTATKTEDTCVAAKGVFKCISGQCIDASWECDGFRDCTDGSDEHSKCPTDDHKCDNGHQPCASGHCIDSRLFCDGHNDCPDGSDERDCNVPSLDTSKIECGEGVDAAKVFQCVSDPNICLNLTSRCDGFADCPRGEDELGCSRCSVHEFECKSGKCIRSEWRCDKEDDCGDGSDELDCPKNGTAHSSTSKLLCRDDMFRCRDKSCIEWRNVCDGKPDCEGGDDESAVCKTACENHPCGQKCTPSPSGPVCSCNVGYTLSGNKKDCMDVDECKEYNPCAQKCFNIEGTFRCACNPGFLLRSDKTTCKATGSSKYMLFTSFNQIRKLTPYPSKMSLLWTVNTTKITGMDVNVAQNSLYISVGEASALFQINLRNNSVKYVQDVGVPDRLAVDWITDNVYFLDNQGIPSVKVCHMSDEACSRVITFRLKDHMKDIVVDAVNRVMFIAVSHTALFGKTESAVYRANLDGSHLEKIVENVVQVSALAVDTSKKLLVYADFATNIVQTCSYEGTEVKTLIRNNQAVAQPIALTLFEDHLYVTNLGRSTVAQCRVFGDKHCKLVNVNVYNAEEIVIVQESRQKNTTNVCAEHQCSHICIQADLGAKCLCHTGSQVKPGEPCKNVQDDNVFLGTQFVNAPDDAEGSTSNLPARATLIVITVLGLIAMVSFVAYKKRYQLKNLNISMYFQNSSGTASGGVPVVKMCNAPTAPTVVSMDTHNEITLEVGDKGHFHGMTPTVFDDSSSFDDLDDNPKAKLIN</sequence>
<evidence type="ECO:0000313" key="19">
    <source>
        <dbReference type="EMBL" id="MBC1180809.1"/>
    </source>
</evidence>
<dbReference type="CDD" id="cd00112">
    <property type="entry name" value="LDLa"/>
    <property type="match status" value="13"/>
</dbReference>
<feature type="disulfide bond" evidence="14">
    <location>
        <begin position="1261"/>
        <end position="1279"/>
    </location>
</feature>
<dbReference type="InterPro" id="IPR018097">
    <property type="entry name" value="EGF_Ca-bd_CS"/>
</dbReference>
<evidence type="ECO:0000256" key="3">
    <source>
        <dbReference type="ARBA" id="ARBA00022536"/>
    </source>
</evidence>
<dbReference type="SMART" id="SM00179">
    <property type="entry name" value="EGF_CA"/>
    <property type="match status" value="3"/>
</dbReference>
<feature type="disulfide bond" evidence="14">
    <location>
        <begin position="1187"/>
        <end position="1202"/>
    </location>
</feature>
<evidence type="ECO:0000256" key="10">
    <source>
        <dbReference type="ARBA" id="ARBA00023157"/>
    </source>
</evidence>
<feature type="disulfide bond" evidence="14">
    <location>
        <begin position="1205"/>
        <end position="1217"/>
    </location>
</feature>
<dbReference type="PROSITE" id="PS01187">
    <property type="entry name" value="EGF_CA"/>
    <property type="match status" value="2"/>
</dbReference>
<evidence type="ECO:0000256" key="6">
    <source>
        <dbReference type="ARBA" id="ARBA00022729"/>
    </source>
</evidence>
<evidence type="ECO:0000256" key="5">
    <source>
        <dbReference type="ARBA" id="ARBA00022692"/>
    </source>
</evidence>
<feature type="disulfide bond" evidence="14">
    <location>
        <begin position="957"/>
        <end position="972"/>
    </location>
</feature>
<name>A0A7G3B829_LUTLO</name>
<evidence type="ECO:0000256" key="13">
    <source>
        <dbReference type="PROSITE-ProRule" id="PRU00076"/>
    </source>
</evidence>
<dbReference type="CDD" id="cd00054">
    <property type="entry name" value="EGF_CA"/>
    <property type="match status" value="2"/>
</dbReference>
<evidence type="ECO:0000256" key="8">
    <source>
        <dbReference type="ARBA" id="ARBA00022989"/>
    </source>
</evidence>
<evidence type="ECO:0000259" key="18">
    <source>
        <dbReference type="PROSITE" id="PS50026"/>
    </source>
</evidence>
<feature type="disulfide bond" evidence="14">
    <location>
        <begin position="1254"/>
        <end position="1266"/>
    </location>
</feature>
<dbReference type="PROSITE" id="PS50026">
    <property type="entry name" value="EGF_3"/>
    <property type="match status" value="1"/>
</dbReference>
<keyword evidence="10 13" id="KW-1015">Disulfide bond</keyword>
<feature type="disulfide bond" evidence="14">
    <location>
        <begin position="79"/>
        <end position="97"/>
    </location>
</feature>
<dbReference type="InterPro" id="IPR049883">
    <property type="entry name" value="NOTCH1_EGF-like"/>
</dbReference>
<dbReference type="FunFam" id="2.120.10.30:FF:000241">
    <property type="entry name" value="Low-density lipoprotein receptor-related protein 6"/>
    <property type="match status" value="1"/>
</dbReference>
<organism evidence="19">
    <name type="scientific">Lutzomyia longipalpis</name>
    <name type="common">Sand fly</name>
    <dbReference type="NCBI Taxonomy" id="7200"/>
    <lineage>
        <taxon>Eukaryota</taxon>
        <taxon>Metazoa</taxon>
        <taxon>Ecdysozoa</taxon>
        <taxon>Arthropoda</taxon>
        <taxon>Hexapoda</taxon>
        <taxon>Insecta</taxon>
        <taxon>Pterygota</taxon>
        <taxon>Neoptera</taxon>
        <taxon>Endopterygota</taxon>
        <taxon>Diptera</taxon>
        <taxon>Nematocera</taxon>
        <taxon>Psychodoidea</taxon>
        <taxon>Psychodidae</taxon>
        <taxon>Lutzomyia</taxon>
        <taxon>Lutzomyia</taxon>
    </lineage>
</organism>
<feature type="repeat" description="LDL-receptor class B" evidence="15">
    <location>
        <begin position="447"/>
        <end position="490"/>
    </location>
</feature>
<dbReference type="PANTHER" id="PTHR22722:SF14">
    <property type="entry name" value="MEGALIN, ISOFORM A"/>
    <property type="match status" value="1"/>
</dbReference>
<dbReference type="InterPro" id="IPR011042">
    <property type="entry name" value="6-blade_b-propeller_TolB-like"/>
</dbReference>
<dbReference type="PROSITE" id="PS01186">
    <property type="entry name" value="EGF_2"/>
    <property type="match status" value="2"/>
</dbReference>
<feature type="disulfide bond" evidence="14">
    <location>
        <begin position="1035"/>
        <end position="1053"/>
    </location>
</feature>
<protein>
    <submittedName>
        <fullName evidence="19">Putative vitellogenin receptor</fullName>
    </submittedName>
</protein>
<feature type="disulfide bond" evidence="14">
    <location>
        <begin position="1080"/>
        <end position="1098"/>
    </location>
</feature>
<feature type="disulfide bond" evidence="14">
    <location>
        <begin position="945"/>
        <end position="963"/>
    </location>
</feature>
<accession>A0A7G3B829</accession>
<evidence type="ECO:0000256" key="14">
    <source>
        <dbReference type="PROSITE-ProRule" id="PRU00124"/>
    </source>
</evidence>
<dbReference type="PROSITE" id="PS00010">
    <property type="entry name" value="ASX_HYDROXYL"/>
    <property type="match status" value="2"/>
</dbReference>
<dbReference type="EMBL" id="GITU01012106">
    <property type="protein sequence ID" value="MBC1180809.1"/>
    <property type="molecule type" value="Transcribed_RNA"/>
</dbReference>
<evidence type="ECO:0000256" key="11">
    <source>
        <dbReference type="ARBA" id="ARBA00023170"/>
    </source>
</evidence>
<keyword evidence="6 17" id="KW-0732">Signal</keyword>
<evidence type="ECO:0000256" key="7">
    <source>
        <dbReference type="ARBA" id="ARBA00022737"/>
    </source>
</evidence>
<feature type="disulfide bond" evidence="14">
    <location>
        <begin position="32"/>
        <end position="44"/>
    </location>
</feature>
<feature type="disulfide bond" evidence="14">
    <location>
        <begin position="1134"/>
        <end position="1149"/>
    </location>
</feature>
<keyword evidence="2" id="KW-1003">Cell membrane</keyword>
<dbReference type="SUPFAM" id="SSF63825">
    <property type="entry name" value="YWTD domain"/>
    <property type="match status" value="3"/>
</dbReference>
<evidence type="ECO:0000256" key="4">
    <source>
        <dbReference type="ARBA" id="ARBA00022583"/>
    </source>
</evidence>
<dbReference type="SMART" id="SM00135">
    <property type="entry name" value="LY"/>
    <property type="match status" value="10"/>
</dbReference>
<dbReference type="FunFam" id="4.10.400.10:FF:000034">
    <property type="entry name" value="Low-density lipoprotein receptor-related protein 2"/>
    <property type="match status" value="1"/>
</dbReference>
<dbReference type="InterPro" id="IPR000742">
    <property type="entry name" value="EGF"/>
</dbReference>
<feature type="transmembrane region" description="Helical" evidence="16">
    <location>
        <begin position="1707"/>
        <end position="1726"/>
    </location>
</feature>
<feature type="disulfide bond" evidence="14">
    <location>
        <begin position="125"/>
        <end position="143"/>
    </location>
</feature>
<keyword evidence="4" id="KW-0254">Endocytosis</keyword>
<dbReference type="GO" id="GO:0016324">
    <property type="term" value="C:apical plasma membrane"/>
    <property type="evidence" value="ECO:0007669"/>
    <property type="project" value="TreeGrafter"/>
</dbReference>
<feature type="disulfide bond" evidence="14">
    <location>
        <begin position="51"/>
        <end position="66"/>
    </location>
</feature>
<dbReference type="SMART" id="SM00181">
    <property type="entry name" value="EGF"/>
    <property type="match status" value="8"/>
</dbReference>
<evidence type="ECO:0000256" key="15">
    <source>
        <dbReference type="PROSITE-ProRule" id="PRU00461"/>
    </source>
</evidence>
<dbReference type="InterPro" id="IPR036055">
    <property type="entry name" value="LDL_receptor-like_sf"/>
</dbReference>
<dbReference type="InterPro" id="IPR051221">
    <property type="entry name" value="LDLR-related"/>
</dbReference>
<feature type="disulfide bond" evidence="14">
    <location>
        <begin position="1212"/>
        <end position="1230"/>
    </location>
</feature>
<evidence type="ECO:0000256" key="9">
    <source>
        <dbReference type="ARBA" id="ARBA00023136"/>
    </source>
</evidence>
<feature type="disulfide bond" evidence="14">
    <location>
        <begin position="1047"/>
        <end position="1062"/>
    </location>
</feature>
<dbReference type="Gene3D" id="4.10.400.10">
    <property type="entry name" value="Low-density Lipoprotein Receptor"/>
    <property type="match status" value="13"/>
</dbReference>
<keyword evidence="12" id="KW-0325">Glycoprotein</keyword>
<feature type="disulfide bond" evidence="14">
    <location>
        <begin position="178"/>
        <end position="193"/>
    </location>
</feature>